<organism evidence="1 2">
    <name type="scientific">Septoria linicola</name>
    <dbReference type="NCBI Taxonomy" id="215465"/>
    <lineage>
        <taxon>Eukaryota</taxon>
        <taxon>Fungi</taxon>
        <taxon>Dikarya</taxon>
        <taxon>Ascomycota</taxon>
        <taxon>Pezizomycotina</taxon>
        <taxon>Dothideomycetes</taxon>
        <taxon>Dothideomycetidae</taxon>
        <taxon>Mycosphaerellales</taxon>
        <taxon>Mycosphaerellaceae</taxon>
        <taxon>Septoria</taxon>
    </lineage>
</organism>
<name>A0A9Q9B2A2_9PEZI</name>
<dbReference type="AlphaFoldDB" id="A0A9Q9B2A2"/>
<proteinExistence type="predicted"/>
<accession>A0A9Q9B2A2</accession>
<protein>
    <submittedName>
        <fullName evidence="1">Uncharacterized protein</fullName>
    </submittedName>
</protein>
<evidence type="ECO:0000313" key="2">
    <source>
        <dbReference type="Proteomes" id="UP001056384"/>
    </source>
</evidence>
<sequence length="99" mass="11494">MPRDEPTTRIESMHYLSVQQHYFTLGKITEAREVESRREVGYMQPHPPFCCFYDWVCCSRGDAGVIVLARVRIAQQDFWNDDDDADATADKEAVREHGQ</sequence>
<dbReference type="Proteomes" id="UP001056384">
    <property type="component" value="Chromosome 14"/>
</dbReference>
<reference evidence="1" key="1">
    <citation type="submission" date="2022-06" db="EMBL/GenBank/DDBJ databases">
        <title>Complete genome sequences of two strains of the flax pathogen Septoria linicola.</title>
        <authorList>
            <person name="Lapalu N."/>
            <person name="Simon A."/>
            <person name="Demenou B."/>
            <person name="Paumier D."/>
            <person name="Guillot M.-P."/>
            <person name="Gout L."/>
            <person name="Valade R."/>
        </authorList>
    </citation>
    <scope>NUCLEOTIDE SEQUENCE</scope>
    <source>
        <strain evidence="1">SE15195</strain>
    </source>
</reference>
<gene>
    <name evidence="1" type="ORF">Slin15195_G129480</name>
</gene>
<keyword evidence="2" id="KW-1185">Reference proteome</keyword>
<evidence type="ECO:0000313" key="1">
    <source>
        <dbReference type="EMBL" id="USW59629.1"/>
    </source>
</evidence>
<dbReference type="EMBL" id="CP099431">
    <property type="protein sequence ID" value="USW59629.1"/>
    <property type="molecule type" value="Genomic_DNA"/>
</dbReference>